<reference evidence="2" key="1">
    <citation type="submission" date="2023-04" db="EMBL/GenBank/DDBJ databases">
        <title>Phytophthora fragariaefolia NBRC 109709.</title>
        <authorList>
            <person name="Ichikawa N."/>
            <person name="Sato H."/>
            <person name="Tonouchi N."/>
        </authorList>
    </citation>
    <scope>NUCLEOTIDE SEQUENCE</scope>
    <source>
        <strain evidence="2">NBRC 109709</strain>
    </source>
</reference>
<protein>
    <submittedName>
        <fullName evidence="2">Unnamed protein product</fullName>
    </submittedName>
</protein>
<proteinExistence type="predicted"/>
<evidence type="ECO:0000313" key="2">
    <source>
        <dbReference type="EMBL" id="GMF52157.1"/>
    </source>
</evidence>
<gene>
    <name evidence="2" type="ORF">Pfra01_002129400</name>
</gene>
<name>A0A9W6Y366_9STRA</name>
<dbReference type="Pfam" id="PF03184">
    <property type="entry name" value="DDE_1"/>
    <property type="match status" value="1"/>
</dbReference>
<comment type="caution">
    <text evidence="2">The sequence shown here is derived from an EMBL/GenBank/DDBJ whole genome shotgun (WGS) entry which is preliminary data.</text>
</comment>
<dbReference type="AlphaFoldDB" id="A0A9W6Y366"/>
<sequence>MSTSELLEKRAKFCIEFWDKYSSWSHTDIYNTDETAINFDMPPTRAWALKGRKDRAKIVKLTKHTGRMTAEHGWMNLTGWIFFLQNLLKYAFDGPAALILNNFDSLVSEEGQRVVAEEANATVVPLPPNTTAACQPLNVGVMGPLKAKLRAKFRGISGGAAKEKRLRATKSTIAAWEELEEATVIRSIEKAIPSFRAKNRWLECHKRSRYSDCGHAIINSQRSSNVPQSSDLTERLFRLATSSTMSFSSDAKNTHLSDDDIKVLVSWMEIPANFQSVYHGKTSAGGKTKITKAAAFAKMAAHLHADVE</sequence>
<dbReference type="Proteomes" id="UP001165121">
    <property type="component" value="Unassembled WGS sequence"/>
</dbReference>
<dbReference type="EMBL" id="BSXT01003036">
    <property type="protein sequence ID" value="GMF52157.1"/>
    <property type="molecule type" value="Genomic_DNA"/>
</dbReference>
<evidence type="ECO:0000259" key="1">
    <source>
        <dbReference type="Pfam" id="PF03184"/>
    </source>
</evidence>
<feature type="domain" description="DDE-1" evidence="1">
    <location>
        <begin position="91"/>
        <end position="184"/>
    </location>
</feature>
<dbReference type="InterPro" id="IPR004875">
    <property type="entry name" value="DDE_SF_endonuclease_dom"/>
</dbReference>
<evidence type="ECO:0000313" key="3">
    <source>
        <dbReference type="Proteomes" id="UP001165121"/>
    </source>
</evidence>
<dbReference type="GO" id="GO:0003676">
    <property type="term" value="F:nucleic acid binding"/>
    <property type="evidence" value="ECO:0007669"/>
    <property type="project" value="InterPro"/>
</dbReference>
<dbReference type="OrthoDB" id="127176at2759"/>
<accession>A0A9W6Y366</accession>
<keyword evidence="3" id="KW-1185">Reference proteome</keyword>
<organism evidence="2 3">
    <name type="scientific">Phytophthora fragariaefolia</name>
    <dbReference type="NCBI Taxonomy" id="1490495"/>
    <lineage>
        <taxon>Eukaryota</taxon>
        <taxon>Sar</taxon>
        <taxon>Stramenopiles</taxon>
        <taxon>Oomycota</taxon>
        <taxon>Peronosporomycetes</taxon>
        <taxon>Peronosporales</taxon>
        <taxon>Peronosporaceae</taxon>
        <taxon>Phytophthora</taxon>
    </lineage>
</organism>